<accession>A0ABZ1CU65</accession>
<gene>
    <name evidence="3" type="ORF">IL334_001829</name>
</gene>
<name>A0ABZ1CU65_9TREE</name>
<feature type="region of interest" description="Disordered" evidence="1">
    <location>
        <begin position="231"/>
        <end position="282"/>
    </location>
</feature>
<dbReference type="Proteomes" id="UP001329825">
    <property type="component" value="Chromosome 2"/>
</dbReference>
<dbReference type="PANTHER" id="PTHR31840:SF1">
    <property type="entry name" value="COILED-COIL DOMAIN-CONTAINING PROTEIN 97"/>
    <property type="match status" value="1"/>
</dbReference>
<dbReference type="GeneID" id="87953960"/>
<evidence type="ECO:0000313" key="3">
    <source>
        <dbReference type="EMBL" id="WRT64892.1"/>
    </source>
</evidence>
<dbReference type="InterPro" id="IPR018613">
    <property type="entry name" value="Ccdc97-like"/>
</dbReference>
<feature type="domain" description="CCD97-like C-terminal" evidence="2">
    <location>
        <begin position="77"/>
        <end position="249"/>
    </location>
</feature>
<dbReference type="Pfam" id="PF09747">
    <property type="entry name" value="CCD97-like_C"/>
    <property type="match status" value="1"/>
</dbReference>
<protein>
    <recommendedName>
        <fullName evidence="2">CCD97-like C-terminal domain-containing protein</fullName>
    </recommendedName>
</protein>
<evidence type="ECO:0000259" key="2">
    <source>
        <dbReference type="Pfam" id="PF09747"/>
    </source>
</evidence>
<dbReference type="PANTHER" id="PTHR31840">
    <property type="entry name" value="COILED-COIL DOMAIN-CONTAINING PROTEIN 97"/>
    <property type="match status" value="1"/>
</dbReference>
<dbReference type="RefSeq" id="XP_062789632.1">
    <property type="nucleotide sequence ID" value="XM_062933581.1"/>
</dbReference>
<organism evidence="3 4">
    <name type="scientific">Kwoniella shivajii</name>
    <dbReference type="NCBI Taxonomy" id="564305"/>
    <lineage>
        <taxon>Eukaryota</taxon>
        <taxon>Fungi</taxon>
        <taxon>Dikarya</taxon>
        <taxon>Basidiomycota</taxon>
        <taxon>Agaricomycotina</taxon>
        <taxon>Tremellomycetes</taxon>
        <taxon>Tremellales</taxon>
        <taxon>Cryptococcaceae</taxon>
        <taxon>Kwoniella</taxon>
    </lineage>
</organism>
<reference evidence="3 4" key="1">
    <citation type="submission" date="2024-01" db="EMBL/GenBank/DDBJ databases">
        <title>Comparative genomics of Cryptococcus and Kwoniella reveals pathogenesis evolution and contrasting modes of karyotype evolution via chromosome fusion or intercentromeric recombination.</title>
        <authorList>
            <person name="Coelho M.A."/>
            <person name="David-Palma M."/>
            <person name="Shea T."/>
            <person name="Bowers K."/>
            <person name="McGinley-Smith S."/>
            <person name="Mohammad A.W."/>
            <person name="Gnirke A."/>
            <person name="Yurkov A.M."/>
            <person name="Nowrousian M."/>
            <person name="Sun S."/>
            <person name="Cuomo C.A."/>
            <person name="Heitman J."/>
        </authorList>
    </citation>
    <scope>NUCLEOTIDE SEQUENCE [LARGE SCALE GENOMIC DNA]</scope>
    <source>
        <strain evidence="3">CBS 11374</strain>
    </source>
</reference>
<dbReference type="EMBL" id="CP141882">
    <property type="protein sequence ID" value="WRT64892.1"/>
    <property type="molecule type" value="Genomic_DNA"/>
</dbReference>
<feature type="region of interest" description="Disordered" evidence="1">
    <location>
        <begin position="154"/>
        <end position="175"/>
    </location>
</feature>
<dbReference type="InterPro" id="IPR040233">
    <property type="entry name" value="CCD97-like_C"/>
</dbReference>
<evidence type="ECO:0000313" key="4">
    <source>
        <dbReference type="Proteomes" id="UP001329825"/>
    </source>
</evidence>
<proteinExistence type="predicted"/>
<feature type="compositionally biased region" description="Polar residues" evidence="1">
    <location>
        <begin position="272"/>
        <end position="282"/>
    </location>
</feature>
<feature type="compositionally biased region" description="Acidic residues" evidence="1">
    <location>
        <begin position="160"/>
        <end position="174"/>
    </location>
</feature>
<keyword evidence="4" id="KW-1185">Reference proteome</keyword>
<evidence type="ECO:0000256" key="1">
    <source>
        <dbReference type="SAM" id="MobiDB-lite"/>
    </source>
</evidence>
<sequence>MSRCPLTSDQVHAILSYLDLPMSDNLPQTPLEFLNKHLANLPPSLLEYFDFITPKQLTSIPAVKHRRLIYATSTPRPSLLSCSEGRLRWPLLWERLGGDPLAQSIGVVEEEDWANKGFMSDVESSQQVKKLGGFLRILEEEREAEHVREAKRMERRLDNQGEEFDEESDEEDADTTAADIGTNHMTVQQERPKINENQGEVEELFEKRLLEIFLDGMDTIDYSQIDYVEPPGGDPIALRDAEDRYFDDEEPSKTPNGHEQGGGILDRVNEPVLQNGQGDYDY</sequence>